<accession>A0AAV9ZY47</accession>
<keyword evidence="2" id="KW-0472">Membrane</keyword>
<name>A0AAV9ZY47_9AGAR</name>
<evidence type="ECO:0000256" key="2">
    <source>
        <dbReference type="SAM" id="Phobius"/>
    </source>
</evidence>
<gene>
    <name evidence="3" type="ORF">R3P38DRAFT_99698</name>
</gene>
<evidence type="ECO:0000313" key="4">
    <source>
        <dbReference type="Proteomes" id="UP001362999"/>
    </source>
</evidence>
<proteinExistence type="predicted"/>
<evidence type="ECO:0000313" key="3">
    <source>
        <dbReference type="EMBL" id="KAK6995973.1"/>
    </source>
</evidence>
<feature type="transmembrane region" description="Helical" evidence="2">
    <location>
        <begin position="20"/>
        <end position="43"/>
    </location>
</feature>
<evidence type="ECO:0000256" key="1">
    <source>
        <dbReference type="SAM" id="MobiDB-lite"/>
    </source>
</evidence>
<comment type="caution">
    <text evidence="3">The sequence shown here is derived from an EMBL/GenBank/DDBJ whole genome shotgun (WGS) entry which is preliminary data.</text>
</comment>
<keyword evidence="2" id="KW-1133">Transmembrane helix</keyword>
<organism evidence="3 4">
    <name type="scientific">Favolaschia claudopus</name>
    <dbReference type="NCBI Taxonomy" id="2862362"/>
    <lineage>
        <taxon>Eukaryota</taxon>
        <taxon>Fungi</taxon>
        <taxon>Dikarya</taxon>
        <taxon>Basidiomycota</taxon>
        <taxon>Agaricomycotina</taxon>
        <taxon>Agaricomycetes</taxon>
        <taxon>Agaricomycetidae</taxon>
        <taxon>Agaricales</taxon>
        <taxon>Marasmiineae</taxon>
        <taxon>Mycenaceae</taxon>
        <taxon>Favolaschia</taxon>
    </lineage>
</organism>
<dbReference type="EMBL" id="JAWWNJ010000100">
    <property type="protein sequence ID" value="KAK6995973.1"/>
    <property type="molecule type" value="Genomic_DNA"/>
</dbReference>
<feature type="compositionally biased region" description="Pro residues" evidence="1">
    <location>
        <begin position="109"/>
        <end position="121"/>
    </location>
</feature>
<dbReference type="AlphaFoldDB" id="A0AAV9ZY47"/>
<reference evidence="3 4" key="1">
    <citation type="journal article" date="2024" name="J Genomics">
        <title>Draft genome sequencing and assembly of Favolaschia claudopus CIRM-BRFM 2984 isolated from oak limbs.</title>
        <authorList>
            <person name="Navarro D."/>
            <person name="Drula E."/>
            <person name="Chaduli D."/>
            <person name="Cazenave R."/>
            <person name="Ahrendt S."/>
            <person name="Wang J."/>
            <person name="Lipzen A."/>
            <person name="Daum C."/>
            <person name="Barry K."/>
            <person name="Grigoriev I.V."/>
            <person name="Favel A."/>
            <person name="Rosso M.N."/>
            <person name="Martin F."/>
        </authorList>
    </citation>
    <scope>NUCLEOTIDE SEQUENCE [LARGE SCALE GENOMIC DNA]</scope>
    <source>
        <strain evidence="3 4">CIRM-BRFM 2984</strain>
    </source>
</reference>
<protein>
    <submittedName>
        <fullName evidence="3">Uncharacterized protein</fullName>
    </submittedName>
</protein>
<feature type="region of interest" description="Disordered" evidence="1">
    <location>
        <begin position="109"/>
        <end position="128"/>
    </location>
</feature>
<keyword evidence="2" id="KW-0812">Transmembrane</keyword>
<keyword evidence="4" id="KW-1185">Reference proteome</keyword>
<dbReference type="Proteomes" id="UP001362999">
    <property type="component" value="Unassembled WGS sequence"/>
</dbReference>
<sequence>MIDSDDTYSPCSTPLSPSSVLFLSPLSLLSFPYLSLLVSSFYFHCLYLQYPFRSSLLARVFPRTHSSSNRYAWASSSPALSFSTPSCPHGRIFTPRYLLDFLPLSLDPLPPPSSTPPPRRGPPTRSLPHVFSRSDRYLRLSSHSLLLVSSSTIPPTRRTQSLMTPKADNVLVPDPCSTAAVDADTASVGVRVDMGGGIGGG</sequence>